<protein>
    <submittedName>
        <fullName evidence="2">Uncharacterized protein</fullName>
    </submittedName>
</protein>
<keyword evidence="4" id="KW-1185">Reference proteome</keyword>
<evidence type="ECO:0000313" key="2">
    <source>
        <dbReference type="EMBL" id="CAE0701205.1"/>
    </source>
</evidence>
<reference evidence="2" key="1">
    <citation type="submission" date="2021-01" db="EMBL/GenBank/DDBJ databases">
        <authorList>
            <person name="Corre E."/>
            <person name="Pelletier E."/>
            <person name="Niang G."/>
            <person name="Scheremetjew M."/>
            <person name="Finn R."/>
            <person name="Kale V."/>
            <person name="Holt S."/>
            <person name="Cochrane G."/>
            <person name="Meng A."/>
            <person name="Brown T."/>
            <person name="Cohen L."/>
        </authorList>
    </citation>
    <scope>NUCLEOTIDE SEQUENCE</scope>
    <source>
        <strain evidence="2">CCMP1756</strain>
    </source>
</reference>
<feature type="region of interest" description="Disordered" evidence="1">
    <location>
        <begin position="1"/>
        <end position="152"/>
    </location>
</feature>
<dbReference type="EMBL" id="HBIW01019335">
    <property type="protein sequence ID" value="CAE0701205.1"/>
    <property type="molecule type" value="Transcribed_RNA"/>
</dbReference>
<evidence type="ECO:0000256" key="1">
    <source>
        <dbReference type="SAM" id="MobiDB-lite"/>
    </source>
</evidence>
<sequence length="222" mass="25166">MYHPEWGQSKWSGQLRKTHWQGHPDEFWTSGPSAHAATFRPGSRQCTPREAMSASERLYRNEKRYSRRSGRYRSATPAGCDPYARRAAQNDGRRRGAQSSTGFKAPEFRNRPKSASAMRRTKRDQMKEAVNITRRPASAGSSRPVTPVIGKPLLNAQKMRDYGYGIPRWSPYAPTGYRVSKGTGNQDYGEYTKHDYLKRLSDLLAEHGRKSGADLKMLPTQA</sequence>
<dbReference type="Proteomes" id="UP000789595">
    <property type="component" value="Unassembled WGS sequence"/>
</dbReference>
<evidence type="ECO:0000313" key="3">
    <source>
        <dbReference type="EMBL" id="CAH0378755.1"/>
    </source>
</evidence>
<organism evidence="2">
    <name type="scientific">Pelagomonas calceolata</name>
    <dbReference type="NCBI Taxonomy" id="35677"/>
    <lineage>
        <taxon>Eukaryota</taxon>
        <taxon>Sar</taxon>
        <taxon>Stramenopiles</taxon>
        <taxon>Ochrophyta</taxon>
        <taxon>Pelagophyceae</taxon>
        <taxon>Pelagomonadales</taxon>
        <taxon>Pelagomonadaceae</taxon>
        <taxon>Pelagomonas</taxon>
    </lineage>
</organism>
<accession>A0A7S4A1W1</accession>
<dbReference type="AlphaFoldDB" id="A0A7S4A1W1"/>
<proteinExistence type="predicted"/>
<evidence type="ECO:0000313" key="4">
    <source>
        <dbReference type="Proteomes" id="UP000789595"/>
    </source>
</evidence>
<dbReference type="EMBL" id="CAKKNE010000006">
    <property type="protein sequence ID" value="CAH0378755.1"/>
    <property type="molecule type" value="Genomic_DNA"/>
</dbReference>
<name>A0A7S4A1W1_9STRA</name>
<gene>
    <name evidence="2" type="ORF">PCAL00307_LOCUS16641</name>
    <name evidence="3" type="ORF">PECAL_6P03520</name>
</gene>
<reference evidence="3" key="2">
    <citation type="submission" date="2021-11" db="EMBL/GenBank/DDBJ databases">
        <authorList>
            <consortium name="Genoscope - CEA"/>
            <person name="William W."/>
        </authorList>
    </citation>
    <scope>NUCLEOTIDE SEQUENCE</scope>
</reference>